<protein>
    <submittedName>
        <fullName evidence="1">Uncharacterized protein</fullName>
    </submittedName>
</protein>
<gene>
    <name evidence="1" type="ORF">TIFTF001_052973</name>
</gene>
<proteinExistence type="predicted"/>
<keyword evidence="2" id="KW-1185">Reference proteome</keyword>
<comment type="caution">
    <text evidence="1">The sequence shown here is derived from an EMBL/GenBank/DDBJ whole genome shotgun (WGS) entry which is preliminary data.</text>
</comment>
<reference evidence="1" key="1">
    <citation type="submission" date="2023-07" db="EMBL/GenBank/DDBJ databases">
        <title>draft genome sequence of fig (Ficus carica).</title>
        <authorList>
            <person name="Takahashi T."/>
            <person name="Nishimura K."/>
        </authorList>
    </citation>
    <scope>NUCLEOTIDE SEQUENCE</scope>
</reference>
<dbReference type="Gramene" id="FCD_00030703-RA">
    <property type="protein sequence ID" value="FCD_00030703-RA:cds"/>
    <property type="gene ID" value="FCD_00030703"/>
</dbReference>
<evidence type="ECO:0000313" key="1">
    <source>
        <dbReference type="EMBL" id="GMN73090.1"/>
    </source>
</evidence>
<accession>A0AA88EH12</accession>
<name>A0AA88EH12_FICCA</name>
<evidence type="ECO:0000313" key="2">
    <source>
        <dbReference type="Proteomes" id="UP001187192"/>
    </source>
</evidence>
<sequence length="43" mass="4396">MAALAMTFAVILCSRDAEAKAISCLVSKLPVESDALASSSPNL</sequence>
<dbReference type="AlphaFoldDB" id="A0AA88EH12"/>
<dbReference type="Proteomes" id="UP001187192">
    <property type="component" value="Unassembled WGS sequence"/>
</dbReference>
<dbReference type="EMBL" id="BTGU01011834">
    <property type="protein sequence ID" value="GMN73090.1"/>
    <property type="molecule type" value="Genomic_DNA"/>
</dbReference>
<organism evidence="1 2">
    <name type="scientific">Ficus carica</name>
    <name type="common">Common fig</name>
    <dbReference type="NCBI Taxonomy" id="3494"/>
    <lineage>
        <taxon>Eukaryota</taxon>
        <taxon>Viridiplantae</taxon>
        <taxon>Streptophyta</taxon>
        <taxon>Embryophyta</taxon>
        <taxon>Tracheophyta</taxon>
        <taxon>Spermatophyta</taxon>
        <taxon>Magnoliopsida</taxon>
        <taxon>eudicotyledons</taxon>
        <taxon>Gunneridae</taxon>
        <taxon>Pentapetalae</taxon>
        <taxon>rosids</taxon>
        <taxon>fabids</taxon>
        <taxon>Rosales</taxon>
        <taxon>Moraceae</taxon>
        <taxon>Ficeae</taxon>
        <taxon>Ficus</taxon>
    </lineage>
</organism>